<evidence type="ECO:0000256" key="1">
    <source>
        <dbReference type="ARBA" id="ARBA00005709"/>
    </source>
</evidence>
<feature type="domain" description="Flagellin N-terminal" evidence="5">
    <location>
        <begin position="5"/>
        <end position="143"/>
    </location>
</feature>
<comment type="similarity">
    <text evidence="1 4">Belongs to the bacterial flagellin family.</text>
</comment>
<dbReference type="InterPro" id="IPR001492">
    <property type="entry name" value="Flagellin"/>
</dbReference>
<keyword evidence="7" id="KW-0969">Cilium</keyword>
<dbReference type="PRINTS" id="PR00207">
    <property type="entry name" value="FLAGELLIN"/>
</dbReference>
<dbReference type="Pfam" id="PF00700">
    <property type="entry name" value="Flagellin_C"/>
    <property type="match status" value="1"/>
</dbReference>
<dbReference type="RefSeq" id="WP_134492983.1">
    <property type="nucleotide sequence ID" value="NZ_SOEZ01000078.1"/>
</dbReference>
<evidence type="ECO:0000256" key="3">
    <source>
        <dbReference type="ARBA" id="ARBA00023143"/>
    </source>
</evidence>
<dbReference type="InterPro" id="IPR046358">
    <property type="entry name" value="Flagellin_C"/>
</dbReference>
<dbReference type="Gene3D" id="3.30.70.2120">
    <property type="match status" value="1"/>
</dbReference>
<dbReference type="GO" id="GO:0005198">
    <property type="term" value="F:structural molecule activity"/>
    <property type="evidence" value="ECO:0007669"/>
    <property type="project" value="UniProtKB-UniRule"/>
</dbReference>
<gene>
    <name evidence="7" type="ORF">E3O23_16685</name>
</gene>
<keyword evidence="7" id="KW-0966">Cell projection</keyword>
<evidence type="ECO:0000256" key="4">
    <source>
        <dbReference type="RuleBase" id="RU362073"/>
    </source>
</evidence>
<keyword evidence="3 4" id="KW-0975">Bacterial flagellum</keyword>
<dbReference type="InterPro" id="IPR001029">
    <property type="entry name" value="Flagellin_N"/>
</dbReference>
<dbReference type="SUPFAM" id="SSF64518">
    <property type="entry name" value="Phase 1 flagellin"/>
    <property type="match status" value="1"/>
</dbReference>
<dbReference type="Gene3D" id="1.20.1330.10">
    <property type="entry name" value="f41 fragment of flagellin, N-terminal domain"/>
    <property type="match status" value="1"/>
</dbReference>
<evidence type="ECO:0000313" key="7">
    <source>
        <dbReference type="EMBL" id="TFB46789.1"/>
    </source>
</evidence>
<dbReference type="Pfam" id="PF00669">
    <property type="entry name" value="Flagellin_N"/>
    <property type="match status" value="1"/>
</dbReference>
<dbReference type="EMBL" id="SOEZ01000078">
    <property type="protein sequence ID" value="TFB46789.1"/>
    <property type="molecule type" value="Genomic_DNA"/>
</dbReference>
<proteinExistence type="inferred from homology"/>
<comment type="subcellular location">
    <subcellularLocation>
        <location evidence="4">Secreted</location>
    </subcellularLocation>
    <subcellularLocation>
        <location evidence="4">Bacterial flagellum</location>
    </subcellularLocation>
</comment>
<evidence type="ECO:0000259" key="5">
    <source>
        <dbReference type="Pfam" id="PF00669"/>
    </source>
</evidence>
<reference evidence="7 8" key="1">
    <citation type="submission" date="2019-03" db="EMBL/GenBank/DDBJ databases">
        <title>Genomics of glacier-inhabiting Cryobacterium strains.</title>
        <authorList>
            <person name="Liu Q."/>
            <person name="Xin Y.-H."/>
        </authorList>
    </citation>
    <scope>NUCLEOTIDE SEQUENCE [LARGE SCALE GENOMIC DNA]</scope>
    <source>
        <strain evidence="7 8">Sr47</strain>
    </source>
</reference>
<dbReference type="PANTHER" id="PTHR42792">
    <property type="entry name" value="FLAGELLIN"/>
    <property type="match status" value="1"/>
</dbReference>
<dbReference type="GO" id="GO:0005576">
    <property type="term" value="C:extracellular region"/>
    <property type="evidence" value="ECO:0007669"/>
    <property type="project" value="UniProtKB-SubCell"/>
</dbReference>
<evidence type="ECO:0000313" key="8">
    <source>
        <dbReference type="Proteomes" id="UP000297866"/>
    </source>
</evidence>
<organism evidence="7 8">
    <name type="scientific">Cryobacterium tagatosivorans</name>
    <dbReference type="NCBI Taxonomy" id="1259199"/>
    <lineage>
        <taxon>Bacteria</taxon>
        <taxon>Bacillati</taxon>
        <taxon>Actinomycetota</taxon>
        <taxon>Actinomycetes</taxon>
        <taxon>Micrococcales</taxon>
        <taxon>Microbacteriaceae</taxon>
        <taxon>Cryobacterium</taxon>
    </lineage>
</organism>
<dbReference type="Gene3D" id="6.10.10.10">
    <property type="entry name" value="Flagellar export chaperone, C-terminal domain"/>
    <property type="match status" value="1"/>
</dbReference>
<protein>
    <recommendedName>
        <fullName evidence="2 4">Flagellin</fullName>
    </recommendedName>
</protein>
<name>A0A4R8UB77_9MICO</name>
<keyword evidence="4" id="KW-0964">Secreted</keyword>
<dbReference type="AlphaFoldDB" id="A0A4R8UB77"/>
<evidence type="ECO:0000259" key="6">
    <source>
        <dbReference type="Pfam" id="PF00700"/>
    </source>
</evidence>
<feature type="domain" description="Flagellin C-terminal" evidence="6">
    <location>
        <begin position="310"/>
        <end position="395"/>
    </location>
</feature>
<dbReference type="InterPro" id="IPR042187">
    <property type="entry name" value="Flagellin_C_sub2"/>
</dbReference>
<evidence type="ECO:0000256" key="2">
    <source>
        <dbReference type="ARBA" id="ARBA00020110"/>
    </source>
</evidence>
<dbReference type="OrthoDB" id="9796789at2"/>
<dbReference type="Proteomes" id="UP000297866">
    <property type="component" value="Unassembled WGS sequence"/>
</dbReference>
<accession>A0A4R8UB77</accession>
<comment type="caution">
    <text evidence="7">The sequence shown here is derived from an EMBL/GenBank/DDBJ whole genome shotgun (WGS) entry which is preliminary data.</text>
</comment>
<keyword evidence="7" id="KW-0282">Flagellum</keyword>
<comment type="function">
    <text evidence="4">Flagellin is the subunit protein which polymerizes to form the filaments of bacterial flagella.</text>
</comment>
<keyword evidence="8" id="KW-1185">Reference proteome</keyword>
<dbReference type="GO" id="GO:0009288">
    <property type="term" value="C:bacterial-type flagellum"/>
    <property type="evidence" value="ECO:0007669"/>
    <property type="project" value="UniProtKB-SubCell"/>
</dbReference>
<dbReference type="PANTHER" id="PTHR42792:SF2">
    <property type="entry name" value="FLAGELLIN"/>
    <property type="match status" value="1"/>
</dbReference>
<sequence length="396" mass="39841">MGMQVNTNLAANNSYRNLAATQNDMSKSLEKLSSGLRINRAADDAAGLAISEGLKSQVGGLTVASRNAQDGISVLQTAEGSLGEVQSILQRVRDLAVQAGNDSNNADSRTAIKTEVDALGKELTRIAGSTNFNGTKLLDGSATSLKFQVGANGDLNSQIDVNLSGANVTAIANALTGGSISAAGTSFAIADITALTTGAATFTSTSGGVTTTVVTAALADTADGSAASFQSVEEYASALRSDASFSANFSVSVSKDANGAGNGIVVTALDGGSVGVTSPDGAVGLAAGSASAALTGGVRFDTAANAQASITLIDSQIKSVSTARAELGANQNRFESVVKTLAISKENLTAAGSRIRDTDMAEEMVKFTRSNILTQAGTAMLAQANQSNQGVLQLLR</sequence>